<dbReference type="OrthoDB" id="9815533at2"/>
<feature type="transmembrane region" description="Helical" evidence="8">
    <location>
        <begin position="237"/>
        <end position="258"/>
    </location>
</feature>
<feature type="transmembrane region" description="Helical" evidence="8">
    <location>
        <begin position="195"/>
        <end position="217"/>
    </location>
</feature>
<name>A0A0J9EBX7_9RHOB</name>
<evidence type="ECO:0000256" key="8">
    <source>
        <dbReference type="RuleBase" id="RU363032"/>
    </source>
</evidence>
<dbReference type="CDD" id="cd06261">
    <property type="entry name" value="TM_PBP2"/>
    <property type="match status" value="1"/>
</dbReference>
<dbReference type="Proteomes" id="UP000037178">
    <property type="component" value="Unassembled WGS sequence"/>
</dbReference>
<dbReference type="PROSITE" id="PS50928">
    <property type="entry name" value="ABC_TM1"/>
    <property type="match status" value="1"/>
</dbReference>
<dbReference type="SUPFAM" id="SSF161098">
    <property type="entry name" value="MetI-like"/>
    <property type="match status" value="1"/>
</dbReference>
<evidence type="ECO:0000256" key="3">
    <source>
        <dbReference type="ARBA" id="ARBA00022475"/>
    </source>
</evidence>
<evidence type="ECO:0000259" key="9">
    <source>
        <dbReference type="PROSITE" id="PS50928"/>
    </source>
</evidence>
<dbReference type="EMBL" id="LFTY01000001">
    <property type="protein sequence ID" value="KMW60277.1"/>
    <property type="molecule type" value="Genomic_DNA"/>
</dbReference>
<dbReference type="PANTHER" id="PTHR43357:SF4">
    <property type="entry name" value="INNER MEMBRANE ABC TRANSPORTER PERMEASE PROTEIN YDCV"/>
    <property type="match status" value="1"/>
</dbReference>
<feature type="transmembrane region" description="Helical" evidence="8">
    <location>
        <begin position="69"/>
        <end position="95"/>
    </location>
</feature>
<feature type="transmembrane region" description="Helical" evidence="8">
    <location>
        <begin position="140"/>
        <end position="165"/>
    </location>
</feature>
<keyword evidence="7 8" id="KW-0472">Membrane</keyword>
<evidence type="ECO:0000256" key="7">
    <source>
        <dbReference type="ARBA" id="ARBA00023136"/>
    </source>
</evidence>
<dbReference type="AlphaFoldDB" id="A0A0J9EBX7"/>
<evidence type="ECO:0000313" key="10">
    <source>
        <dbReference type="EMBL" id="KMW60277.1"/>
    </source>
</evidence>
<dbReference type="GO" id="GO:0055085">
    <property type="term" value="P:transmembrane transport"/>
    <property type="evidence" value="ECO:0007669"/>
    <property type="project" value="InterPro"/>
</dbReference>
<evidence type="ECO:0000256" key="2">
    <source>
        <dbReference type="ARBA" id="ARBA00022448"/>
    </source>
</evidence>
<dbReference type="GO" id="GO:0005886">
    <property type="term" value="C:plasma membrane"/>
    <property type="evidence" value="ECO:0007669"/>
    <property type="project" value="UniProtKB-SubCell"/>
</dbReference>
<keyword evidence="2 8" id="KW-0813">Transport</keyword>
<evidence type="ECO:0000256" key="4">
    <source>
        <dbReference type="ARBA" id="ARBA00022519"/>
    </source>
</evidence>
<comment type="similarity">
    <text evidence="8">Belongs to the binding-protein-dependent transport system permease family.</text>
</comment>
<organism evidence="10 11">
    <name type="scientific">Candidatus Rhodobacter oscarellae</name>
    <dbReference type="NCBI Taxonomy" id="1675527"/>
    <lineage>
        <taxon>Bacteria</taxon>
        <taxon>Pseudomonadati</taxon>
        <taxon>Pseudomonadota</taxon>
        <taxon>Alphaproteobacteria</taxon>
        <taxon>Rhodobacterales</taxon>
        <taxon>Rhodobacter group</taxon>
        <taxon>Rhodobacter</taxon>
    </lineage>
</organism>
<evidence type="ECO:0000256" key="1">
    <source>
        <dbReference type="ARBA" id="ARBA00004429"/>
    </source>
</evidence>
<dbReference type="RefSeq" id="WP_049641376.1">
    <property type="nucleotide sequence ID" value="NZ_LFTY01000001.1"/>
</dbReference>
<dbReference type="STRING" id="1675527.AIOL_000430"/>
<feature type="transmembrane region" description="Helical" evidence="8">
    <location>
        <begin position="107"/>
        <end position="128"/>
    </location>
</feature>
<keyword evidence="6 8" id="KW-1133">Transmembrane helix</keyword>
<keyword evidence="11" id="KW-1185">Reference proteome</keyword>
<comment type="caution">
    <text evidence="10">The sequence shown here is derived from an EMBL/GenBank/DDBJ whole genome shotgun (WGS) entry which is preliminary data.</text>
</comment>
<dbReference type="PATRIC" id="fig|1675527.3.peg.479"/>
<dbReference type="Pfam" id="PF00528">
    <property type="entry name" value="BPD_transp_1"/>
    <property type="match status" value="1"/>
</dbReference>
<dbReference type="PANTHER" id="PTHR43357">
    <property type="entry name" value="INNER MEMBRANE ABC TRANSPORTER PERMEASE PROTEIN YDCV"/>
    <property type="match status" value="1"/>
</dbReference>
<dbReference type="Gene3D" id="1.10.3720.10">
    <property type="entry name" value="MetI-like"/>
    <property type="match status" value="1"/>
</dbReference>
<keyword evidence="3" id="KW-1003">Cell membrane</keyword>
<protein>
    <submittedName>
        <fullName evidence="10">Spermidine Putrescine ABC transporter permease component potC</fullName>
    </submittedName>
</protein>
<reference evidence="10 11" key="1">
    <citation type="submission" date="2015-06" db="EMBL/GenBank/DDBJ databases">
        <title>Draft genome sequence of an Alphaproteobacteria species associated to the Mediterranean sponge Oscarella lobularis.</title>
        <authorList>
            <person name="Jourda C."/>
            <person name="Santini S."/>
            <person name="Claverie J.-M."/>
        </authorList>
    </citation>
    <scope>NUCLEOTIDE SEQUENCE [LARGE SCALE GENOMIC DNA]</scope>
    <source>
        <strain evidence="10">IGS</strain>
    </source>
</reference>
<feature type="transmembrane region" description="Helical" evidence="8">
    <location>
        <begin position="21"/>
        <end position="41"/>
    </location>
</feature>
<dbReference type="InterPro" id="IPR000515">
    <property type="entry name" value="MetI-like"/>
</dbReference>
<keyword evidence="4" id="KW-0997">Cell inner membrane</keyword>
<comment type="subcellular location">
    <subcellularLocation>
        <location evidence="1">Cell inner membrane</location>
        <topology evidence="1">Multi-pass membrane protein</topology>
    </subcellularLocation>
    <subcellularLocation>
        <location evidence="8">Cell membrane</location>
        <topology evidence="8">Multi-pass membrane protein</topology>
    </subcellularLocation>
</comment>
<evidence type="ECO:0000313" key="11">
    <source>
        <dbReference type="Proteomes" id="UP000037178"/>
    </source>
</evidence>
<evidence type="ECO:0000256" key="6">
    <source>
        <dbReference type="ARBA" id="ARBA00022989"/>
    </source>
</evidence>
<evidence type="ECO:0000256" key="5">
    <source>
        <dbReference type="ARBA" id="ARBA00022692"/>
    </source>
</evidence>
<dbReference type="InterPro" id="IPR035906">
    <property type="entry name" value="MetI-like_sf"/>
</dbReference>
<feature type="domain" description="ABC transmembrane type-1" evidence="9">
    <location>
        <begin position="69"/>
        <end position="258"/>
    </location>
</feature>
<sequence length="274" mass="29387">MASKPYSEALIPGAFKWISGLTLFILLAPMVVVILSGLNAGEFLTFPPEGLSLRWIEAFFASDIFLGAYFYSLIIALITMVISLILGTAISLFLIRSTALGRNMIRAVVMAPIMLPGIVIGLALYLFYISSDIGLARTQAGLVIGHVLVTCPYVIGMVSAALVGFDRSLEEAARSLGASRWTTFRKITMPMISPALIAGGVFAFIVSFGQFDVSLFLTPPNNTPLPIALYSSLRYTFEPTAAAAGIFAIALVVVSMVITAKITSLRRLTAATYK</sequence>
<accession>A0A0J9EBX7</accession>
<keyword evidence="5 8" id="KW-0812">Transmembrane</keyword>
<gene>
    <name evidence="10" type="ORF">AIOL_000430</name>
</gene>
<proteinExistence type="inferred from homology"/>